<dbReference type="AlphaFoldDB" id="A0A1E4TAY8"/>
<feature type="compositionally biased region" description="Low complexity" evidence="6">
    <location>
        <begin position="105"/>
        <end position="117"/>
    </location>
</feature>
<evidence type="ECO:0000256" key="1">
    <source>
        <dbReference type="ARBA" id="ARBA00004389"/>
    </source>
</evidence>
<feature type="domain" description="J" evidence="8">
    <location>
        <begin position="34"/>
        <end position="98"/>
    </location>
</feature>
<dbReference type="InterPro" id="IPR051100">
    <property type="entry name" value="DnaJ_subfamily_B/C"/>
</dbReference>
<gene>
    <name evidence="9" type="ORF">CANCADRAFT_57992</name>
</gene>
<evidence type="ECO:0000256" key="4">
    <source>
        <dbReference type="ARBA" id="ARBA00022989"/>
    </source>
</evidence>
<dbReference type="CDD" id="cd06257">
    <property type="entry name" value="DnaJ"/>
    <property type="match status" value="1"/>
</dbReference>
<comment type="subcellular location">
    <subcellularLocation>
        <location evidence="1">Endoplasmic reticulum membrane</location>
        <topology evidence="1">Single-pass membrane protein</topology>
    </subcellularLocation>
</comment>
<dbReference type="GO" id="GO:0005789">
    <property type="term" value="C:endoplasmic reticulum membrane"/>
    <property type="evidence" value="ECO:0007669"/>
    <property type="project" value="UniProtKB-SubCell"/>
</dbReference>
<dbReference type="PANTHER" id="PTHR43908:SF3">
    <property type="entry name" value="AT29763P-RELATED"/>
    <property type="match status" value="1"/>
</dbReference>
<dbReference type="GO" id="GO:0071218">
    <property type="term" value="P:cellular response to misfolded protein"/>
    <property type="evidence" value="ECO:0007669"/>
    <property type="project" value="TreeGrafter"/>
</dbReference>
<dbReference type="InterPro" id="IPR036869">
    <property type="entry name" value="J_dom_sf"/>
</dbReference>
<dbReference type="Gene3D" id="1.10.287.110">
    <property type="entry name" value="DnaJ domain"/>
    <property type="match status" value="1"/>
</dbReference>
<evidence type="ECO:0000256" key="6">
    <source>
        <dbReference type="SAM" id="MobiDB-lite"/>
    </source>
</evidence>
<keyword evidence="5 7" id="KW-0472">Membrane</keyword>
<dbReference type="Proteomes" id="UP000095023">
    <property type="component" value="Unassembled WGS sequence"/>
</dbReference>
<dbReference type="PROSITE" id="PS50076">
    <property type="entry name" value="DNAJ_2"/>
    <property type="match status" value="1"/>
</dbReference>
<dbReference type="GO" id="GO:0030544">
    <property type="term" value="F:Hsp70 protein binding"/>
    <property type="evidence" value="ECO:0007669"/>
    <property type="project" value="TreeGrafter"/>
</dbReference>
<evidence type="ECO:0000256" key="2">
    <source>
        <dbReference type="ARBA" id="ARBA00022692"/>
    </source>
</evidence>
<feature type="region of interest" description="Disordered" evidence="6">
    <location>
        <begin position="1"/>
        <end position="22"/>
    </location>
</feature>
<dbReference type="InterPro" id="IPR018253">
    <property type="entry name" value="DnaJ_domain_CS"/>
</dbReference>
<dbReference type="Pfam" id="PF09320">
    <property type="entry name" value="DUF1977"/>
    <property type="match status" value="1"/>
</dbReference>
<feature type="region of interest" description="Disordered" evidence="6">
    <location>
        <begin position="92"/>
        <end position="117"/>
    </location>
</feature>
<feature type="transmembrane region" description="Helical" evidence="7">
    <location>
        <begin position="201"/>
        <end position="224"/>
    </location>
</feature>
<evidence type="ECO:0000259" key="8">
    <source>
        <dbReference type="PROSITE" id="PS50076"/>
    </source>
</evidence>
<dbReference type="Pfam" id="PF00226">
    <property type="entry name" value="DnaJ"/>
    <property type="match status" value="1"/>
</dbReference>
<name>A0A1E4TAY8_9ASCO</name>
<protein>
    <recommendedName>
        <fullName evidence="8">J domain-containing protein</fullName>
    </recommendedName>
</protein>
<keyword evidence="4 7" id="KW-1133">Transmembrane helix</keyword>
<dbReference type="SMART" id="SM00271">
    <property type="entry name" value="DnaJ"/>
    <property type="match status" value="1"/>
</dbReference>
<keyword evidence="2 7" id="KW-0812">Transmembrane</keyword>
<reference evidence="10" key="1">
    <citation type="submission" date="2016-02" db="EMBL/GenBank/DDBJ databases">
        <title>Comparative genomics of biotechnologically important yeasts.</title>
        <authorList>
            <consortium name="DOE Joint Genome Institute"/>
            <person name="Riley R."/>
            <person name="Haridas S."/>
            <person name="Wolfe K.H."/>
            <person name="Lopes M.R."/>
            <person name="Hittinger C.T."/>
            <person name="Goker M."/>
            <person name="Salamov A."/>
            <person name="Wisecaver J."/>
            <person name="Long T.M."/>
            <person name="Aerts A.L."/>
            <person name="Barry K."/>
            <person name="Choi C."/>
            <person name="Clum A."/>
            <person name="Coughlan A.Y."/>
            <person name="Deshpande S."/>
            <person name="Douglass A.P."/>
            <person name="Hanson S.J."/>
            <person name="Klenk H.-P."/>
            <person name="Labutti K."/>
            <person name="Lapidus A."/>
            <person name="Lindquist E."/>
            <person name="Lipzen A."/>
            <person name="Meier-Kolthoff J.P."/>
            <person name="Ohm R.A."/>
            <person name="Otillar R.P."/>
            <person name="Pangilinan J."/>
            <person name="Peng Y."/>
            <person name="Rokas A."/>
            <person name="Rosa C.A."/>
            <person name="Scheuner C."/>
            <person name="Sibirny A.A."/>
            <person name="Slot J.C."/>
            <person name="Stielow J.B."/>
            <person name="Sun H."/>
            <person name="Kurtzman C.P."/>
            <person name="Blackwell M."/>
            <person name="Jeffries T.W."/>
            <person name="Grigoriev I.V."/>
        </authorList>
    </citation>
    <scope>NUCLEOTIDE SEQUENCE [LARGE SCALE GENOMIC DNA]</scope>
    <source>
        <strain evidence="10">NRRL Y-17796</strain>
    </source>
</reference>
<feature type="compositionally biased region" description="Polar residues" evidence="6">
    <location>
        <begin position="9"/>
        <end position="20"/>
    </location>
</feature>
<proteinExistence type="predicted"/>
<dbReference type="EMBL" id="KV453843">
    <property type="protein sequence ID" value="ODV88926.1"/>
    <property type="molecule type" value="Genomic_DNA"/>
</dbReference>
<evidence type="ECO:0000313" key="10">
    <source>
        <dbReference type="Proteomes" id="UP000095023"/>
    </source>
</evidence>
<evidence type="ECO:0000256" key="5">
    <source>
        <dbReference type="ARBA" id="ARBA00023136"/>
    </source>
</evidence>
<accession>A0A1E4TAY8</accession>
<sequence>MSTSRDHNQGNQSRSYTSAQKAAVERVRKCQHHEYYAILDVETSATDNDIKKAYRKLALIMHPDKNSAPGADEAFKMVSKAFQVLSDPQKKRIFDQTGQDPDSRGMGSASGTSARAGGPAGAGFGDFFNAGGAGEMSPEDLFNMFFGGPPGAAGGGPFQSFGFGGPGIRIHSFGGSPYASFGGPRRRPAQNRAGNQANENILSTLIQFLPLILLIVLPLLSGIWESFTSGPQTPAYRYDYMKPYTSEFETPNHHIKYYMKPKDVNNLSDRQKLDYGRKVEHNYIQNLKWQCETQYSRQQQDINEAQGWFFTDKDRLDEAMNRELPACNRLEELGMKLRY</sequence>
<evidence type="ECO:0000256" key="7">
    <source>
        <dbReference type="SAM" id="Phobius"/>
    </source>
</evidence>
<dbReference type="SUPFAM" id="SSF46565">
    <property type="entry name" value="Chaperone J-domain"/>
    <property type="match status" value="1"/>
</dbReference>
<dbReference type="InterPro" id="IPR001623">
    <property type="entry name" value="DnaJ_domain"/>
</dbReference>
<dbReference type="PRINTS" id="PR00625">
    <property type="entry name" value="JDOMAIN"/>
</dbReference>
<dbReference type="FunFam" id="1.10.287.110:FF:000070">
    <property type="entry name" value="Endoplasmic reticulum protein, putative"/>
    <property type="match status" value="1"/>
</dbReference>
<organism evidence="9 10">
    <name type="scientific">Tortispora caseinolytica NRRL Y-17796</name>
    <dbReference type="NCBI Taxonomy" id="767744"/>
    <lineage>
        <taxon>Eukaryota</taxon>
        <taxon>Fungi</taxon>
        <taxon>Dikarya</taxon>
        <taxon>Ascomycota</taxon>
        <taxon>Saccharomycotina</taxon>
        <taxon>Trigonopsidomycetes</taxon>
        <taxon>Trigonopsidales</taxon>
        <taxon>Trigonopsidaceae</taxon>
        <taxon>Tortispora</taxon>
    </lineage>
</organism>
<keyword evidence="3" id="KW-0256">Endoplasmic reticulum</keyword>
<dbReference type="PROSITE" id="PS00636">
    <property type="entry name" value="DNAJ_1"/>
    <property type="match status" value="1"/>
</dbReference>
<dbReference type="InterPro" id="IPR015399">
    <property type="entry name" value="DUF1977_DnaJ-like"/>
</dbReference>
<evidence type="ECO:0000313" key="9">
    <source>
        <dbReference type="EMBL" id="ODV88926.1"/>
    </source>
</evidence>
<evidence type="ECO:0000256" key="3">
    <source>
        <dbReference type="ARBA" id="ARBA00022824"/>
    </source>
</evidence>
<keyword evidence="10" id="KW-1185">Reference proteome</keyword>
<dbReference type="OrthoDB" id="1507364at2759"/>
<dbReference type="PANTHER" id="PTHR43908">
    <property type="entry name" value="AT29763P-RELATED"/>
    <property type="match status" value="1"/>
</dbReference>